<dbReference type="EMBL" id="CP058998">
    <property type="protein sequence ID" value="QLJ52527.1"/>
    <property type="molecule type" value="Genomic_DNA"/>
</dbReference>
<accession>A0A7D5XPH3</accession>
<evidence type="ECO:0000313" key="1">
    <source>
        <dbReference type="EMBL" id="QLJ52527.1"/>
    </source>
</evidence>
<evidence type="ECO:0000313" key="3">
    <source>
        <dbReference type="EMBL" id="QLJ52601.1"/>
    </source>
</evidence>
<reference evidence="4" key="2">
    <citation type="submission" date="2020-07" db="EMBL/GenBank/DDBJ databases">
        <title>Metabolic diversity and evolutionary history of the archaeal phylum ###Micrarchaeota### uncovered from a freshwater lake metagenome.</title>
        <authorList>
            <person name="Kadnikov V.V."/>
            <person name="Savvichev A.S."/>
            <person name="Mardanov A.V."/>
            <person name="Beletsky A.V."/>
            <person name="Chupakov A.V."/>
            <person name="Kokryatskaya N.M."/>
            <person name="Pimenov N.V."/>
            <person name="Ravin N.V."/>
        </authorList>
    </citation>
    <scope>NUCLEOTIDE SEQUENCE [LARGE SCALE GENOMIC DNA]</scope>
</reference>
<dbReference type="EMBL" id="CP058998">
    <property type="protein sequence ID" value="QLJ52564.1"/>
    <property type="molecule type" value="Genomic_DNA"/>
</dbReference>
<proteinExistence type="predicted"/>
<dbReference type="KEGG" id="flt:Sv326_0426"/>
<gene>
    <name evidence="1" type="ORF">Sv326_0352</name>
    <name evidence="2" type="ORF">Sv326_0389</name>
    <name evidence="3" type="ORF">Sv326_0426</name>
</gene>
<dbReference type="KEGG" id="flt:Sv326_0352"/>
<protein>
    <submittedName>
        <fullName evidence="1">Uncharacterized protein</fullName>
    </submittedName>
</protein>
<name>A0A7D5XPH3_FERL1</name>
<dbReference type="Proteomes" id="UP000510821">
    <property type="component" value="Chromosome"/>
</dbReference>
<reference evidence="1" key="1">
    <citation type="journal article" date="2020" name="Appl. Environ. Microbiol.">
        <title>Metabolic Diversity and Evolutionary History of the Archaeal Phylum 'Candidatus Micrarchaeota' Uncovered from a Freshwater Lake Metagenome.</title>
        <authorList>
            <person name="Kadnikov V.V."/>
            <person name="Savvichev A.S."/>
            <person name="Mardanov A.V."/>
            <person name="Beletsky A.V."/>
            <person name="Chupakov A.V."/>
            <person name="Kokryatskaya N.M."/>
            <person name="Pimenov N.V."/>
            <person name="Ravin N.V."/>
        </authorList>
    </citation>
    <scope>NUCLEOTIDE SEQUENCE</scope>
    <source>
        <strain evidence="1">Sv326</strain>
    </source>
</reference>
<sequence>MKINMTGKTVGEVEQVLDSLSKAGFVCSVSGSVNETVINAR</sequence>
<organism evidence="1 4">
    <name type="scientific">Fermentimicrarchaeum limneticum</name>
    <dbReference type="NCBI Taxonomy" id="2795018"/>
    <lineage>
        <taxon>Archaea</taxon>
        <taxon>Candidatus Micrarchaeota</taxon>
        <taxon>Candidatus Fermentimicrarchaeales</taxon>
        <taxon>Candidatus Fermentimicrarchaeaceae</taxon>
        <taxon>Candidatus Fermentimicrarchaeum</taxon>
    </lineage>
</organism>
<evidence type="ECO:0000313" key="4">
    <source>
        <dbReference type="Proteomes" id="UP000510821"/>
    </source>
</evidence>
<evidence type="ECO:0000313" key="2">
    <source>
        <dbReference type="EMBL" id="QLJ52564.1"/>
    </source>
</evidence>
<dbReference type="AlphaFoldDB" id="A0A7D5XPH3"/>
<dbReference type="KEGG" id="flt:Sv326_0389"/>
<dbReference type="EMBL" id="CP058998">
    <property type="protein sequence ID" value="QLJ52601.1"/>
    <property type="molecule type" value="Genomic_DNA"/>
</dbReference>